<keyword evidence="2" id="KW-1185">Reference proteome</keyword>
<comment type="caution">
    <text evidence="1">The sequence shown here is derived from an EMBL/GenBank/DDBJ whole genome shotgun (WGS) entry which is preliminary data.</text>
</comment>
<evidence type="ECO:0000313" key="2">
    <source>
        <dbReference type="Proteomes" id="UP001603857"/>
    </source>
</evidence>
<organism evidence="1 2">
    <name type="scientific">Flemingia macrophylla</name>
    <dbReference type="NCBI Taxonomy" id="520843"/>
    <lineage>
        <taxon>Eukaryota</taxon>
        <taxon>Viridiplantae</taxon>
        <taxon>Streptophyta</taxon>
        <taxon>Embryophyta</taxon>
        <taxon>Tracheophyta</taxon>
        <taxon>Spermatophyta</taxon>
        <taxon>Magnoliopsida</taxon>
        <taxon>eudicotyledons</taxon>
        <taxon>Gunneridae</taxon>
        <taxon>Pentapetalae</taxon>
        <taxon>rosids</taxon>
        <taxon>fabids</taxon>
        <taxon>Fabales</taxon>
        <taxon>Fabaceae</taxon>
        <taxon>Papilionoideae</taxon>
        <taxon>50 kb inversion clade</taxon>
        <taxon>NPAAA clade</taxon>
        <taxon>indigoferoid/millettioid clade</taxon>
        <taxon>Phaseoleae</taxon>
        <taxon>Flemingia</taxon>
    </lineage>
</organism>
<dbReference type="AlphaFoldDB" id="A0ABD1MXC7"/>
<sequence length="175" mass="20280">MFRPDFQTQDPGYHLEWWFPTTVCRHQRPLPRPTVHHPLPIDILSCPRFRPPPSHHRLASIATTSSLYRHRASQGSTETSEVGSYFYQPFKEDELEQSTEVPIIFPAEPKPFWISDSACQRMESETHEKIVDVGLNEQIPPIIEDIDIDNSRPNLKPFLDSGEKLDIKTGLWDFT</sequence>
<dbReference type="Proteomes" id="UP001603857">
    <property type="component" value="Unassembled WGS sequence"/>
</dbReference>
<protein>
    <submittedName>
        <fullName evidence="1">Uncharacterized protein</fullName>
    </submittedName>
</protein>
<dbReference type="EMBL" id="JBGMDY010000003">
    <property type="protein sequence ID" value="KAL2340476.1"/>
    <property type="molecule type" value="Genomic_DNA"/>
</dbReference>
<accession>A0ABD1MXC7</accession>
<evidence type="ECO:0000313" key="1">
    <source>
        <dbReference type="EMBL" id="KAL2340476.1"/>
    </source>
</evidence>
<proteinExistence type="predicted"/>
<name>A0ABD1MXC7_9FABA</name>
<gene>
    <name evidence="1" type="ORF">Fmac_008416</name>
</gene>
<reference evidence="1 2" key="1">
    <citation type="submission" date="2024-08" db="EMBL/GenBank/DDBJ databases">
        <title>Insights into the chromosomal genome structure of Flemingia macrophylla.</title>
        <authorList>
            <person name="Ding Y."/>
            <person name="Zhao Y."/>
            <person name="Bi W."/>
            <person name="Wu M."/>
            <person name="Zhao G."/>
            <person name="Gong Y."/>
            <person name="Li W."/>
            <person name="Zhang P."/>
        </authorList>
    </citation>
    <scope>NUCLEOTIDE SEQUENCE [LARGE SCALE GENOMIC DNA]</scope>
    <source>
        <strain evidence="1">DYQJB</strain>
        <tissue evidence="1">Leaf</tissue>
    </source>
</reference>